<dbReference type="SUPFAM" id="SSF52540">
    <property type="entry name" value="P-loop containing nucleoside triphosphate hydrolases"/>
    <property type="match status" value="1"/>
</dbReference>
<comment type="subcellular location">
    <subcellularLocation>
        <location evidence="1">Cytoplasm</location>
    </subcellularLocation>
</comment>
<evidence type="ECO:0000313" key="11">
    <source>
        <dbReference type="EMBL" id="QSZ41847.1"/>
    </source>
</evidence>
<proteinExistence type="inferred from homology"/>
<protein>
    <recommendedName>
        <fullName evidence="3">tRNA threonylcarbamoyladenosine biosynthesis protein TsaE</fullName>
    </recommendedName>
    <alternativeName>
        <fullName evidence="10">t(6)A37 threonylcarbamoyladenosine biosynthesis protein TsaE</fullName>
    </alternativeName>
</protein>
<evidence type="ECO:0000256" key="2">
    <source>
        <dbReference type="ARBA" id="ARBA00007599"/>
    </source>
</evidence>
<evidence type="ECO:0000256" key="8">
    <source>
        <dbReference type="ARBA" id="ARBA00022840"/>
    </source>
</evidence>
<evidence type="ECO:0000256" key="10">
    <source>
        <dbReference type="ARBA" id="ARBA00032441"/>
    </source>
</evidence>
<evidence type="ECO:0000256" key="9">
    <source>
        <dbReference type="ARBA" id="ARBA00022842"/>
    </source>
</evidence>
<evidence type="ECO:0000256" key="4">
    <source>
        <dbReference type="ARBA" id="ARBA00022490"/>
    </source>
</evidence>
<keyword evidence="6" id="KW-0479">Metal-binding</keyword>
<keyword evidence="7" id="KW-0547">Nucleotide-binding</keyword>
<evidence type="ECO:0000256" key="7">
    <source>
        <dbReference type="ARBA" id="ARBA00022741"/>
    </source>
</evidence>
<dbReference type="GO" id="GO:0046872">
    <property type="term" value="F:metal ion binding"/>
    <property type="evidence" value="ECO:0007669"/>
    <property type="project" value="UniProtKB-KW"/>
</dbReference>
<dbReference type="PANTHER" id="PTHR33540">
    <property type="entry name" value="TRNA THREONYLCARBAMOYLADENOSINE BIOSYNTHESIS PROTEIN TSAE"/>
    <property type="match status" value="1"/>
</dbReference>
<dbReference type="NCBIfam" id="TIGR00150">
    <property type="entry name" value="T6A_YjeE"/>
    <property type="match status" value="1"/>
</dbReference>
<evidence type="ECO:0000256" key="1">
    <source>
        <dbReference type="ARBA" id="ARBA00004496"/>
    </source>
</evidence>
<organism evidence="11 12">
    <name type="scientific">Sulfurimonas aquatica</name>
    <dbReference type="NCBI Taxonomy" id="2672570"/>
    <lineage>
        <taxon>Bacteria</taxon>
        <taxon>Pseudomonadati</taxon>
        <taxon>Campylobacterota</taxon>
        <taxon>Epsilonproteobacteria</taxon>
        <taxon>Campylobacterales</taxon>
        <taxon>Sulfurimonadaceae</taxon>
        <taxon>Sulfurimonas</taxon>
    </lineage>
</organism>
<dbReference type="GO" id="GO:0002949">
    <property type="term" value="P:tRNA threonylcarbamoyladenosine modification"/>
    <property type="evidence" value="ECO:0007669"/>
    <property type="project" value="InterPro"/>
</dbReference>
<keyword evidence="8" id="KW-0067">ATP-binding</keyword>
<evidence type="ECO:0000256" key="5">
    <source>
        <dbReference type="ARBA" id="ARBA00022694"/>
    </source>
</evidence>
<dbReference type="Gene3D" id="3.40.50.300">
    <property type="entry name" value="P-loop containing nucleotide triphosphate hydrolases"/>
    <property type="match status" value="1"/>
</dbReference>
<sequence length="139" mass="15926">MMIYRLGLEDLSPLVAKFKNEITDGVVILRGDLAAGKTTLVKEVVKAMEIEDMVTSPTFSLQQVYGSRIYHYDMYNHGLEHFLSLGMMEELDKEGLHFVEWGDDELLKILTLAEIPTVTIDIEKISNDEREYRVDYAHA</sequence>
<gene>
    <name evidence="11" type="primary">tsaE</name>
    <name evidence="11" type="ORF">GJV85_06910</name>
</gene>
<dbReference type="PANTHER" id="PTHR33540:SF2">
    <property type="entry name" value="TRNA THREONYLCARBAMOYLADENOSINE BIOSYNTHESIS PROTEIN TSAE"/>
    <property type="match status" value="1"/>
</dbReference>
<keyword evidence="12" id="KW-1185">Reference proteome</keyword>
<dbReference type="AlphaFoldDB" id="A0A975B0A4"/>
<accession>A0A975B0A4</accession>
<reference evidence="11" key="2">
    <citation type="submission" date="2021-04" db="EMBL/GenBank/DDBJ databases">
        <title>Isolation and characterization of a novel species of the genus Sulfurimonas.</title>
        <authorList>
            <person name="Fukui M."/>
        </authorList>
    </citation>
    <scope>NUCLEOTIDE SEQUENCE</scope>
    <source>
        <strain evidence="11">H1576</strain>
    </source>
</reference>
<dbReference type="KEGG" id="saqt:GJV85_06910"/>
<keyword evidence="9" id="KW-0460">Magnesium</keyword>
<reference evidence="11" key="1">
    <citation type="submission" date="2019-11" db="EMBL/GenBank/DDBJ databases">
        <authorList>
            <person name="Kojima H."/>
        </authorList>
    </citation>
    <scope>NUCLEOTIDE SEQUENCE</scope>
    <source>
        <strain evidence="11">H1576</strain>
    </source>
</reference>
<keyword evidence="4" id="KW-0963">Cytoplasm</keyword>
<dbReference type="RefSeq" id="WP_207560666.1">
    <property type="nucleotide sequence ID" value="NZ_CP046072.1"/>
</dbReference>
<evidence type="ECO:0000256" key="6">
    <source>
        <dbReference type="ARBA" id="ARBA00022723"/>
    </source>
</evidence>
<keyword evidence="5" id="KW-0819">tRNA processing</keyword>
<name>A0A975B0A4_9BACT</name>
<dbReference type="GO" id="GO:0005524">
    <property type="term" value="F:ATP binding"/>
    <property type="evidence" value="ECO:0007669"/>
    <property type="project" value="UniProtKB-KW"/>
</dbReference>
<dbReference type="GO" id="GO:0005737">
    <property type="term" value="C:cytoplasm"/>
    <property type="evidence" value="ECO:0007669"/>
    <property type="project" value="UniProtKB-SubCell"/>
</dbReference>
<dbReference type="InterPro" id="IPR003442">
    <property type="entry name" value="T6A_TsaE"/>
</dbReference>
<dbReference type="Proteomes" id="UP000671852">
    <property type="component" value="Chromosome"/>
</dbReference>
<dbReference type="Pfam" id="PF02367">
    <property type="entry name" value="TsaE"/>
    <property type="match status" value="1"/>
</dbReference>
<comment type="similarity">
    <text evidence="2">Belongs to the TsaE family.</text>
</comment>
<evidence type="ECO:0000256" key="3">
    <source>
        <dbReference type="ARBA" id="ARBA00019010"/>
    </source>
</evidence>
<dbReference type="EMBL" id="CP046072">
    <property type="protein sequence ID" value="QSZ41847.1"/>
    <property type="molecule type" value="Genomic_DNA"/>
</dbReference>
<evidence type="ECO:0000313" key="12">
    <source>
        <dbReference type="Proteomes" id="UP000671852"/>
    </source>
</evidence>
<dbReference type="InterPro" id="IPR027417">
    <property type="entry name" value="P-loop_NTPase"/>
</dbReference>